<accession>A0AAD6ZY82</accession>
<keyword evidence="3" id="KW-1185">Reference proteome</keyword>
<protein>
    <submittedName>
        <fullName evidence="2">Uncharacterized protein</fullName>
    </submittedName>
</protein>
<proteinExistence type="predicted"/>
<comment type="caution">
    <text evidence="2">The sequence shown here is derived from an EMBL/GenBank/DDBJ whole genome shotgun (WGS) entry which is preliminary data.</text>
</comment>
<evidence type="ECO:0000313" key="2">
    <source>
        <dbReference type="EMBL" id="KAJ7343872.1"/>
    </source>
</evidence>
<feature type="compositionally biased region" description="Basic and acidic residues" evidence="1">
    <location>
        <begin position="73"/>
        <end position="95"/>
    </location>
</feature>
<feature type="region of interest" description="Disordered" evidence="1">
    <location>
        <begin position="73"/>
        <end position="122"/>
    </location>
</feature>
<reference evidence="2" key="1">
    <citation type="submission" date="2023-03" db="EMBL/GenBank/DDBJ databases">
        <title>Massive genome expansion in bonnet fungi (Mycena s.s.) driven by repeated elements and novel gene families across ecological guilds.</title>
        <authorList>
            <consortium name="Lawrence Berkeley National Laboratory"/>
            <person name="Harder C.B."/>
            <person name="Miyauchi S."/>
            <person name="Viragh M."/>
            <person name="Kuo A."/>
            <person name="Thoen E."/>
            <person name="Andreopoulos B."/>
            <person name="Lu D."/>
            <person name="Skrede I."/>
            <person name="Drula E."/>
            <person name="Henrissat B."/>
            <person name="Morin E."/>
            <person name="Kohler A."/>
            <person name="Barry K."/>
            <person name="LaButti K."/>
            <person name="Morin E."/>
            <person name="Salamov A."/>
            <person name="Lipzen A."/>
            <person name="Mereny Z."/>
            <person name="Hegedus B."/>
            <person name="Baldrian P."/>
            <person name="Stursova M."/>
            <person name="Weitz H."/>
            <person name="Taylor A."/>
            <person name="Grigoriev I.V."/>
            <person name="Nagy L.G."/>
            <person name="Martin F."/>
            <person name="Kauserud H."/>
        </authorList>
    </citation>
    <scope>NUCLEOTIDE SEQUENCE</scope>
    <source>
        <strain evidence="2">CBHHK002</strain>
    </source>
</reference>
<dbReference type="EMBL" id="JARIHO010000022">
    <property type="protein sequence ID" value="KAJ7343872.1"/>
    <property type="molecule type" value="Genomic_DNA"/>
</dbReference>
<feature type="compositionally biased region" description="Polar residues" evidence="1">
    <location>
        <begin position="100"/>
        <end position="116"/>
    </location>
</feature>
<evidence type="ECO:0000256" key="1">
    <source>
        <dbReference type="SAM" id="MobiDB-lite"/>
    </source>
</evidence>
<dbReference type="AlphaFoldDB" id="A0AAD6ZY82"/>
<gene>
    <name evidence="2" type="ORF">DFH08DRAFT_962014</name>
</gene>
<organism evidence="2 3">
    <name type="scientific">Mycena albidolilacea</name>
    <dbReference type="NCBI Taxonomy" id="1033008"/>
    <lineage>
        <taxon>Eukaryota</taxon>
        <taxon>Fungi</taxon>
        <taxon>Dikarya</taxon>
        <taxon>Basidiomycota</taxon>
        <taxon>Agaricomycotina</taxon>
        <taxon>Agaricomycetes</taxon>
        <taxon>Agaricomycetidae</taxon>
        <taxon>Agaricales</taxon>
        <taxon>Marasmiineae</taxon>
        <taxon>Mycenaceae</taxon>
        <taxon>Mycena</taxon>
    </lineage>
</organism>
<name>A0AAD6ZY82_9AGAR</name>
<feature type="region of interest" description="Disordered" evidence="1">
    <location>
        <begin position="1"/>
        <end position="20"/>
    </location>
</feature>
<sequence>MNDIRPLILTNRRNNPGPDGAPSIYQACLKALARLEEHILHAMKSTGPSLALSSDDDKKKAFNNLYLKLEPTYEKSGNKKVRESEGPRERNRNRPETSTSRATVQSDIPMQATTPTRKVGDTYDPDMFSEHRGNYFDHSPDIKIINATIEMLTTA</sequence>
<evidence type="ECO:0000313" key="3">
    <source>
        <dbReference type="Proteomes" id="UP001218218"/>
    </source>
</evidence>
<dbReference type="Proteomes" id="UP001218218">
    <property type="component" value="Unassembled WGS sequence"/>
</dbReference>